<gene>
    <name evidence="2" type="ORF">H9895_11685</name>
</gene>
<evidence type="ECO:0000313" key="3">
    <source>
        <dbReference type="Proteomes" id="UP000823937"/>
    </source>
</evidence>
<protein>
    <submittedName>
        <fullName evidence="2">Insulinase family protein</fullName>
    </submittedName>
</protein>
<sequence length="430" mass="50186">MHKKLQETIKKYEGYHVHFIETKKFKTIQFIVKFRSPLHRETITKRALLPYILEKGTVNYPTEKSFMRKLDDLYGASLSVDANKQGNHHIINFRLEIANEKFLPYSEGITEEALLLLQEVIFHPHIAGDCFPKEVVRREKITLKNEIEAITDDKVAFSNKRLIEEMCEKERFSIATNGYVEDLPFLNEHNMYTYYEQMLQDDRVDVYVLGDINAKEMEKKITHLFDQKKSISVPIVTEENVVKKEVKNITEIQQIHQAKLHIGYRTNCTLHDEAYAALLLFNGIFGTYPNSKLFQEVREKESLAYYATSRIESHKGLLIVMAGIEGAMSEKTKTIIFKQLEAMQQGDFTEEIVEETKRLYMNDLRETLDHPRGIVELLYQQTYVAHPWSIDTFMERISDVTKEEIVKVANQIELDTVYLLTNEAEVKQDA</sequence>
<dbReference type="NCBIfam" id="NF047422">
    <property type="entry name" value="YfmF_fam"/>
    <property type="match status" value="1"/>
</dbReference>
<feature type="domain" description="Peptidase M16 C-terminal" evidence="1">
    <location>
        <begin position="190"/>
        <end position="358"/>
    </location>
</feature>
<dbReference type="AlphaFoldDB" id="A0A9D1PPS9"/>
<dbReference type="Proteomes" id="UP000823937">
    <property type="component" value="Unassembled WGS sequence"/>
</dbReference>
<dbReference type="EMBL" id="DXHX01000169">
    <property type="protein sequence ID" value="HIV75726.1"/>
    <property type="molecule type" value="Genomic_DNA"/>
</dbReference>
<proteinExistence type="predicted"/>
<dbReference type="InterPro" id="IPR011249">
    <property type="entry name" value="Metalloenz_LuxS/M16"/>
</dbReference>
<dbReference type="PANTHER" id="PTHR11851:SF186">
    <property type="entry name" value="INACTIVE METALLOPROTEASE YMFF-RELATED"/>
    <property type="match status" value="1"/>
</dbReference>
<dbReference type="InterPro" id="IPR007863">
    <property type="entry name" value="Peptidase_M16_C"/>
</dbReference>
<dbReference type="Pfam" id="PF05193">
    <property type="entry name" value="Peptidase_M16_C"/>
    <property type="match status" value="1"/>
</dbReference>
<evidence type="ECO:0000259" key="1">
    <source>
        <dbReference type="Pfam" id="PF05193"/>
    </source>
</evidence>
<dbReference type="PANTHER" id="PTHR11851">
    <property type="entry name" value="METALLOPROTEASE"/>
    <property type="match status" value="1"/>
</dbReference>
<accession>A0A9D1PPS9</accession>
<dbReference type="SUPFAM" id="SSF63411">
    <property type="entry name" value="LuxS/MPP-like metallohydrolase"/>
    <property type="match status" value="2"/>
</dbReference>
<dbReference type="InterPro" id="IPR050361">
    <property type="entry name" value="MPP/UQCRC_Complex"/>
</dbReference>
<evidence type="ECO:0000313" key="2">
    <source>
        <dbReference type="EMBL" id="HIV75726.1"/>
    </source>
</evidence>
<comment type="caution">
    <text evidence="2">The sequence shown here is derived from an EMBL/GenBank/DDBJ whole genome shotgun (WGS) entry which is preliminary data.</text>
</comment>
<reference evidence="2" key="2">
    <citation type="submission" date="2021-04" db="EMBL/GenBank/DDBJ databases">
        <authorList>
            <person name="Gilroy R."/>
        </authorList>
    </citation>
    <scope>NUCLEOTIDE SEQUENCE</scope>
    <source>
        <strain evidence="2">CHK169-2315</strain>
    </source>
</reference>
<dbReference type="GO" id="GO:0046872">
    <property type="term" value="F:metal ion binding"/>
    <property type="evidence" value="ECO:0007669"/>
    <property type="project" value="InterPro"/>
</dbReference>
<reference evidence="2" key="1">
    <citation type="journal article" date="2021" name="PeerJ">
        <title>Extensive microbial diversity within the chicken gut microbiome revealed by metagenomics and culture.</title>
        <authorList>
            <person name="Gilroy R."/>
            <person name="Ravi A."/>
            <person name="Getino M."/>
            <person name="Pursley I."/>
            <person name="Horton D.L."/>
            <person name="Alikhan N.F."/>
            <person name="Baker D."/>
            <person name="Gharbi K."/>
            <person name="Hall N."/>
            <person name="Watson M."/>
            <person name="Adriaenssens E.M."/>
            <person name="Foster-Nyarko E."/>
            <person name="Jarju S."/>
            <person name="Secka A."/>
            <person name="Antonio M."/>
            <person name="Oren A."/>
            <person name="Chaudhuri R.R."/>
            <person name="La Ragione R."/>
            <person name="Hildebrand F."/>
            <person name="Pallen M.J."/>
        </authorList>
    </citation>
    <scope>NUCLEOTIDE SEQUENCE</scope>
    <source>
        <strain evidence="2">CHK169-2315</strain>
    </source>
</reference>
<dbReference type="Gene3D" id="3.30.830.10">
    <property type="entry name" value="Metalloenzyme, LuxS/M16 peptidase-like"/>
    <property type="match status" value="2"/>
</dbReference>
<name>A0A9D1PPS9_9BACI</name>
<organism evidence="2 3">
    <name type="scientific">Candidatus Pseudogracilibacillus intestinigallinarum</name>
    <dbReference type="NCBI Taxonomy" id="2838742"/>
    <lineage>
        <taxon>Bacteria</taxon>
        <taxon>Bacillati</taxon>
        <taxon>Bacillota</taxon>
        <taxon>Bacilli</taxon>
        <taxon>Bacillales</taxon>
        <taxon>Bacillaceae</taxon>
        <taxon>Pseudogracilibacillus</taxon>
    </lineage>
</organism>